<feature type="compositionally biased region" description="Low complexity" evidence="1">
    <location>
        <begin position="592"/>
        <end position="606"/>
    </location>
</feature>
<feature type="compositionally biased region" description="Low complexity" evidence="1">
    <location>
        <begin position="762"/>
        <end position="772"/>
    </location>
</feature>
<protein>
    <submittedName>
        <fullName evidence="2">Uncharacterized protein</fullName>
    </submittedName>
</protein>
<accession>A0A1Y2IPN2</accession>
<evidence type="ECO:0000256" key="1">
    <source>
        <dbReference type="SAM" id="MobiDB-lite"/>
    </source>
</evidence>
<dbReference type="AlphaFoldDB" id="A0A1Y2IPN2"/>
<feature type="compositionally biased region" description="Low complexity" evidence="1">
    <location>
        <begin position="699"/>
        <end position="739"/>
    </location>
</feature>
<feature type="compositionally biased region" description="Low complexity" evidence="1">
    <location>
        <begin position="554"/>
        <end position="570"/>
    </location>
</feature>
<proteinExistence type="predicted"/>
<feature type="compositionally biased region" description="Low complexity" evidence="1">
    <location>
        <begin position="630"/>
        <end position="649"/>
    </location>
</feature>
<keyword evidence="3" id="KW-1185">Reference proteome</keyword>
<feature type="compositionally biased region" description="Polar residues" evidence="1">
    <location>
        <begin position="487"/>
        <end position="501"/>
    </location>
</feature>
<dbReference type="STRING" id="1353009.A0A1Y2IPN2"/>
<feature type="compositionally biased region" description="Low complexity" evidence="1">
    <location>
        <begin position="780"/>
        <end position="795"/>
    </location>
</feature>
<feature type="compositionally biased region" description="Polar residues" evidence="1">
    <location>
        <begin position="8"/>
        <end position="18"/>
    </location>
</feature>
<sequence>MDDELFQNAWSETTNKIPSTLKDDPQPSWTSPKLVGEEADLAAPSWSTGADIRWNEPTGSPGFSWSHAEPDLAWGSSVYETIAIGKTPVEEEPPATPEDAPEAEEPPDEQSVSPVEQAHTPGPTTPSPPPAPVLPDAYEVTPELVAPPSPDGFGSFETGLSEQSAASPGFPVEDDPWAASAWADTKAVQPETPEEPVDEWERARQEKLKLDRRVPPELLANIIRQCEELGREICPDPSESSAEEDTWRNDWRSGMDGVPGLPSLVESILPPPTLQPPVRFAQSLIAKKMAGTVKLTKNLPLSKRSPMSHYLAAKGSTAWETSVKEHKEIVDDDIPVGWRIVEKAAPTPSSDSAKEKKSGGRLFSFWGRRQSQISPVSTTADGATESRSASLEKPKSPVIAEMKMESRRASQESIRSSMSGNQTQVPRSTTDSPTSSQPPVAFAATASNAAPTMSSYGSSATDPVQERSGTPPAPSAVSRFLNRFSRRGSTQGGSPRSSLALSSDDLEFLSDIVPSASDDPEDDSADALEKFVNTRRETAVPVLPPPLAPPPKAPGSRPASAASKAPSSVAQSNPLGDDLSALFGSLASGHMGTPSSSASATGGQTSVPTLPPPLAPSRAITPSATPGTGPSRPSLPATSASSSSRPPSRVQTATPPISGFALPPPPSFKPIAPSKPTMMAPKPQLSFPLPKPPASQVVERAPSSASSSSSRTSYETAAETSPTSPSSASPTSSLPLASLYPNIATPISPPLASSQPILAAHSPNNGSSSPSGLATPLATSFSPAPSSLHPSSLALAPPPQNLTATSPSTVPLTHNLWDDDDFSDFQSPVEPPSKSSPSIPPPIAKSPPKHAAPVPAARSHTAAPNLAPFSFPLPPPPANTTRASTAAPSTNLSAFDDDDFADFQDSPSSATALKPGSAVSSSSSLFPTSVSDQMLLTPRKSSGFDDMSGFLESTLATPSPPRVPAKPTAVKPLAPPPSSSTSMPSVSSTSSSSSLLSRRKSHAAEHLHTLNLLEKAAARPGRWPAPPSPLPEAIPGPMAGPSTTSSQFNLLDDQPPVATSSSLAPSFSSPAMLSPARPSSRLGGAANGAQTSASITTSASSNSSLSSSLLQGWDFGGAANAQQPPSGNQRKPANGTQGGGLSAQDLSFFESL</sequence>
<feature type="region of interest" description="Disordered" evidence="1">
    <location>
        <begin position="233"/>
        <end position="254"/>
    </location>
</feature>
<dbReference type="Proteomes" id="UP000193067">
    <property type="component" value="Unassembled WGS sequence"/>
</dbReference>
<feature type="compositionally biased region" description="Polar residues" evidence="1">
    <location>
        <begin position="880"/>
        <end position="892"/>
    </location>
</feature>
<feature type="compositionally biased region" description="Polar residues" evidence="1">
    <location>
        <begin position="801"/>
        <end position="812"/>
    </location>
</feature>
<feature type="region of interest" description="Disordered" evidence="1">
    <location>
        <begin position="341"/>
        <end position="503"/>
    </location>
</feature>
<feature type="compositionally biased region" description="Pro residues" evidence="1">
    <location>
        <begin position="1023"/>
        <end position="1034"/>
    </location>
</feature>
<feature type="compositionally biased region" description="Polar residues" evidence="1">
    <location>
        <begin position="451"/>
        <end position="462"/>
    </location>
</feature>
<feature type="compositionally biased region" description="Polar residues" evidence="1">
    <location>
        <begin position="1120"/>
        <end position="1135"/>
    </location>
</feature>
<feature type="compositionally biased region" description="Pro residues" evidence="1">
    <location>
        <begin position="123"/>
        <end position="133"/>
    </location>
</feature>
<feature type="compositionally biased region" description="Low complexity" evidence="1">
    <location>
        <begin position="979"/>
        <end position="996"/>
    </location>
</feature>
<dbReference type="EMBL" id="KZ084102">
    <property type="protein sequence ID" value="OSD03075.1"/>
    <property type="molecule type" value="Genomic_DNA"/>
</dbReference>
<feature type="compositionally biased region" description="Low complexity" evidence="1">
    <location>
        <begin position="1089"/>
        <end position="1110"/>
    </location>
</feature>
<reference evidence="2 3" key="1">
    <citation type="journal article" date="2015" name="Biotechnol. Biofuels">
        <title>Enhanced degradation of softwood versus hardwood by the white-rot fungus Pycnoporus coccineus.</title>
        <authorList>
            <person name="Couturier M."/>
            <person name="Navarro D."/>
            <person name="Chevret D."/>
            <person name="Henrissat B."/>
            <person name="Piumi F."/>
            <person name="Ruiz-Duenas F.J."/>
            <person name="Martinez A.T."/>
            <person name="Grigoriev I.V."/>
            <person name="Riley R."/>
            <person name="Lipzen A."/>
            <person name="Berrin J.G."/>
            <person name="Master E.R."/>
            <person name="Rosso M.N."/>
        </authorList>
    </citation>
    <scope>NUCLEOTIDE SEQUENCE [LARGE SCALE GENOMIC DNA]</scope>
    <source>
        <strain evidence="2 3">BRFM310</strain>
    </source>
</reference>
<feature type="compositionally biased region" description="Low complexity" evidence="1">
    <location>
        <begin position="1060"/>
        <end position="1076"/>
    </location>
</feature>
<feature type="compositionally biased region" description="Pro residues" evidence="1">
    <location>
        <begin position="542"/>
        <end position="553"/>
    </location>
</feature>
<feature type="compositionally biased region" description="Low complexity" evidence="1">
    <location>
        <begin position="917"/>
        <end position="931"/>
    </location>
</feature>
<evidence type="ECO:0000313" key="2">
    <source>
        <dbReference type="EMBL" id="OSD03075.1"/>
    </source>
</evidence>
<feature type="compositionally biased region" description="Polar residues" evidence="1">
    <location>
        <begin position="411"/>
        <end position="425"/>
    </location>
</feature>
<evidence type="ECO:0000313" key="3">
    <source>
        <dbReference type="Proteomes" id="UP000193067"/>
    </source>
</evidence>
<gene>
    <name evidence="2" type="ORF">PYCCODRAFT_1410043</name>
</gene>
<feature type="region of interest" description="Disordered" evidence="1">
    <location>
        <begin position="1"/>
        <end position="67"/>
    </location>
</feature>
<feature type="compositionally biased region" description="Polar residues" evidence="1">
    <location>
        <begin position="369"/>
        <end position="389"/>
    </location>
</feature>
<feature type="region of interest" description="Disordered" evidence="1">
    <location>
        <begin position="83"/>
        <end position="203"/>
    </location>
</feature>
<feature type="compositionally biased region" description="Acidic residues" evidence="1">
    <location>
        <begin position="99"/>
        <end position="108"/>
    </location>
</feature>
<dbReference type="OrthoDB" id="3262497at2759"/>
<feature type="compositionally biased region" description="Low complexity" evidence="1">
    <location>
        <begin position="426"/>
        <end position="450"/>
    </location>
</feature>
<organism evidence="2 3">
    <name type="scientific">Trametes coccinea (strain BRFM310)</name>
    <name type="common">Pycnoporus coccineus</name>
    <dbReference type="NCBI Taxonomy" id="1353009"/>
    <lineage>
        <taxon>Eukaryota</taxon>
        <taxon>Fungi</taxon>
        <taxon>Dikarya</taxon>
        <taxon>Basidiomycota</taxon>
        <taxon>Agaricomycotina</taxon>
        <taxon>Agaricomycetes</taxon>
        <taxon>Polyporales</taxon>
        <taxon>Polyporaceae</taxon>
        <taxon>Trametes</taxon>
    </lineage>
</organism>
<name>A0A1Y2IPN2_TRAC3</name>
<feature type="region of interest" description="Disordered" evidence="1">
    <location>
        <begin position="535"/>
        <end position="1152"/>
    </location>
</feature>